<accession>A0A7W7RQC1</accession>
<dbReference type="RefSeq" id="WP_184585462.1">
    <property type="nucleotide sequence ID" value="NZ_JACHJT010000003.1"/>
</dbReference>
<gene>
    <name evidence="2" type="ORF">F4561_006602</name>
</gene>
<organism evidence="2 3">
    <name type="scientific">Lipingzhangella halophila</name>
    <dbReference type="NCBI Taxonomy" id="1783352"/>
    <lineage>
        <taxon>Bacteria</taxon>
        <taxon>Bacillati</taxon>
        <taxon>Actinomycetota</taxon>
        <taxon>Actinomycetes</taxon>
        <taxon>Streptosporangiales</taxon>
        <taxon>Nocardiopsidaceae</taxon>
        <taxon>Lipingzhangella</taxon>
    </lineage>
</organism>
<reference evidence="2 3" key="1">
    <citation type="submission" date="2020-08" db="EMBL/GenBank/DDBJ databases">
        <title>Sequencing the genomes of 1000 actinobacteria strains.</title>
        <authorList>
            <person name="Klenk H.-P."/>
        </authorList>
    </citation>
    <scope>NUCLEOTIDE SEQUENCE [LARGE SCALE GENOMIC DNA]</scope>
    <source>
        <strain evidence="2 3">DSM 102030</strain>
    </source>
</reference>
<evidence type="ECO:0000259" key="1">
    <source>
        <dbReference type="PROSITE" id="PS51750"/>
    </source>
</evidence>
<keyword evidence="3" id="KW-1185">Reference proteome</keyword>
<dbReference type="InterPro" id="IPR005039">
    <property type="entry name" value="Ant_C"/>
</dbReference>
<dbReference type="SMART" id="SM01040">
    <property type="entry name" value="Bro-N"/>
    <property type="match status" value="1"/>
</dbReference>
<evidence type="ECO:0000313" key="2">
    <source>
        <dbReference type="EMBL" id="MBB4935693.1"/>
    </source>
</evidence>
<dbReference type="InterPro" id="IPR003497">
    <property type="entry name" value="BRO_N_domain"/>
</dbReference>
<name>A0A7W7RQC1_9ACTN</name>
<comment type="caution">
    <text evidence="2">The sequence shown here is derived from an EMBL/GenBank/DDBJ whole genome shotgun (WGS) entry which is preliminary data.</text>
</comment>
<feature type="domain" description="Bro-N" evidence="1">
    <location>
        <begin position="1"/>
        <end position="104"/>
    </location>
</feature>
<dbReference type="GO" id="GO:0003677">
    <property type="term" value="F:DNA binding"/>
    <property type="evidence" value="ECO:0007669"/>
    <property type="project" value="InterPro"/>
</dbReference>
<proteinExistence type="predicted"/>
<dbReference type="Pfam" id="PF02498">
    <property type="entry name" value="Bro-N"/>
    <property type="match status" value="1"/>
</dbReference>
<protein>
    <submittedName>
        <fullName evidence="2">Prophage antirepressor-like protein</fullName>
    </submittedName>
</protein>
<dbReference type="AlphaFoldDB" id="A0A7W7RQC1"/>
<evidence type="ECO:0000313" key="3">
    <source>
        <dbReference type="Proteomes" id="UP000523007"/>
    </source>
</evidence>
<dbReference type="Pfam" id="PF03374">
    <property type="entry name" value="ANT"/>
    <property type="match status" value="1"/>
</dbReference>
<sequence length="255" mass="28948">MTDIQLFDVGDQPWRFGVTDDGHPYAVAADVAGTFEYRDAANALRLLDDDEKGTQIVSTPGGDQRLSVVYEDGIWELIFRSTKPEARTIKKQVKEILRTIRETGGYGTTPQRELSRKEMARYWYEAEDRAEAAEQRAAELEPDAEYTRRTVDADGLRLVGQVAKAWGMQEKQLREYLYAEGLLIRGGARRNDPTAYATDRQWLVSKSRLADGRKVWTTYVTPRGEVGIWRRRYTQGLETRPQPPSTQLALVDGSA</sequence>
<dbReference type="Proteomes" id="UP000523007">
    <property type="component" value="Unassembled WGS sequence"/>
</dbReference>
<dbReference type="EMBL" id="JACHJT010000003">
    <property type="protein sequence ID" value="MBB4935693.1"/>
    <property type="molecule type" value="Genomic_DNA"/>
</dbReference>
<dbReference type="PROSITE" id="PS51750">
    <property type="entry name" value="BRO_N"/>
    <property type="match status" value="1"/>
</dbReference>